<dbReference type="InParanoid" id="A0A136IJE7"/>
<keyword evidence="1" id="KW-0732">Signal</keyword>
<feature type="signal peptide" evidence="1">
    <location>
        <begin position="1"/>
        <end position="15"/>
    </location>
</feature>
<name>A0A136IJE7_9PEZI</name>
<evidence type="ECO:0008006" key="4">
    <source>
        <dbReference type="Google" id="ProtNLM"/>
    </source>
</evidence>
<keyword evidence="3" id="KW-1185">Reference proteome</keyword>
<accession>A0A136IJE7</accession>
<gene>
    <name evidence="2" type="ORF">Micbo1qcDRAFT_62834</name>
</gene>
<organism evidence="2 3">
    <name type="scientific">Microdochium bolleyi</name>
    <dbReference type="NCBI Taxonomy" id="196109"/>
    <lineage>
        <taxon>Eukaryota</taxon>
        <taxon>Fungi</taxon>
        <taxon>Dikarya</taxon>
        <taxon>Ascomycota</taxon>
        <taxon>Pezizomycotina</taxon>
        <taxon>Sordariomycetes</taxon>
        <taxon>Xylariomycetidae</taxon>
        <taxon>Xylariales</taxon>
        <taxon>Microdochiaceae</taxon>
        <taxon>Microdochium</taxon>
    </lineage>
</organism>
<proteinExistence type="predicted"/>
<protein>
    <recommendedName>
        <fullName evidence="4">Secreted protein</fullName>
    </recommendedName>
</protein>
<feature type="chain" id="PRO_5012791468" description="Secreted protein" evidence="1">
    <location>
        <begin position="16"/>
        <end position="83"/>
    </location>
</feature>
<evidence type="ECO:0000313" key="3">
    <source>
        <dbReference type="Proteomes" id="UP000070501"/>
    </source>
</evidence>
<reference evidence="3" key="1">
    <citation type="submission" date="2016-02" db="EMBL/GenBank/DDBJ databases">
        <title>Draft genome sequence of Microdochium bolleyi, a fungal endophyte of beachgrass.</title>
        <authorList>
            <consortium name="DOE Joint Genome Institute"/>
            <person name="David A.S."/>
            <person name="May G."/>
            <person name="Haridas S."/>
            <person name="Lim J."/>
            <person name="Wang M."/>
            <person name="Labutti K."/>
            <person name="Lipzen A."/>
            <person name="Barry K."/>
            <person name="Grigoriev I.V."/>
        </authorList>
    </citation>
    <scope>NUCLEOTIDE SEQUENCE [LARGE SCALE GENOMIC DNA]</scope>
    <source>
        <strain evidence="3">J235TASD1</strain>
    </source>
</reference>
<evidence type="ECO:0000313" key="2">
    <source>
        <dbReference type="EMBL" id="KXJ85096.1"/>
    </source>
</evidence>
<dbReference type="Proteomes" id="UP000070501">
    <property type="component" value="Unassembled WGS sequence"/>
</dbReference>
<dbReference type="AlphaFoldDB" id="A0A136IJE7"/>
<evidence type="ECO:0000256" key="1">
    <source>
        <dbReference type="SAM" id="SignalP"/>
    </source>
</evidence>
<sequence>MRGFFHLLLCSSASAGYEATLRAPLRVQGKCGASADNVGPLIAPRAPPWRRGQVRDPSAKTCSRAADNLGRFYQHRRRTQAYS</sequence>
<dbReference type="EMBL" id="KQ964297">
    <property type="protein sequence ID" value="KXJ85096.1"/>
    <property type="molecule type" value="Genomic_DNA"/>
</dbReference>